<dbReference type="VEuPathDB" id="MicrosporidiaDB:NAPIS_ORF00399"/>
<name>T0LCI3_9MICR</name>
<evidence type="ECO:0000313" key="2">
    <source>
        <dbReference type="EMBL" id="EQB62028.1"/>
    </source>
</evidence>
<dbReference type="SUPFAM" id="SSF48452">
    <property type="entry name" value="TPR-like"/>
    <property type="match status" value="1"/>
</dbReference>
<dbReference type="OrthoDB" id="9991317at2759"/>
<accession>T0LCI3</accession>
<dbReference type="InterPro" id="IPR011990">
    <property type="entry name" value="TPR-like_helical_dom_sf"/>
</dbReference>
<dbReference type="EMBL" id="KE647046">
    <property type="protein sequence ID" value="EQB62028.1"/>
    <property type="molecule type" value="Genomic_DNA"/>
</dbReference>
<keyword evidence="3" id="KW-1185">Reference proteome</keyword>
<keyword evidence="1" id="KW-0802">TPR repeat</keyword>
<dbReference type="Proteomes" id="UP000053780">
    <property type="component" value="Unassembled WGS sequence"/>
</dbReference>
<dbReference type="AlphaFoldDB" id="T0LCI3"/>
<gene>
    <name evidence="2" type="ORF">NAPIS_ORF00399</name>
</gene>
<dbReference type="Pfam" id="PF13181">
    <property type="entry name" value="TPR_8"/>
    <property type="match status" value="2"/>
</dbReference>
<protein>
    <submittedName>
        <fullName evidence="2">Transcription factor tau-like protein (Tfiiic-like protein)</fullName>
    </submittedName>
</protein>
<organism evidence="2 3">
    <name type="scientific">Vairimorpha apis BRL 01</name>
    <dbReference type="NCBI Taxonomy" id="1037528"/>
    <lineage>
        <taxon>Eukaryota</taxon>
        <taxon>Fungi</taxon>
        <taxon>Fungi incertae sedis</taxon>
        <taxon>Microsporidia</taxon>
        <taxon>Nosematidae</taxon>
        <taxon>Vairimorpha</taxon>
    </lineage>
</organism>
<reference evidence="2 3" key="1">
    <citation type="journal article" date="2013" name="BMC Genomics">
        <title>Genome sequencing and comparative genomics of honey bee microsporidia, Nosema apis reveal novel insights into host-parasite interactions.</title>
        <authorList>
            <person name="Chen Yp."/>
            <person name="Pettis J.S."/>
            <person name="Zhao Y."/>
            <person name="Liu X."/>
            <person name="Tallon L.J."/>
            <person name="Sadzewicz L.D."/>
            <person name="Li R."/>
            <person name="Zheng H."/>
            <person name="Huang S."/>
            <person name="Zhang X."/>
            <person name="Hamilton M.C."/>
            <person name="Pernal S.F."/>
            <person name="Melathopoulos A.P."/>
            <person name="Yan X."/>
            <person name="Evans J.D."/>
        </authorList>
    </citation>
    <scope>NUCLEOTIDE SEQUENCE [LARGE SCALE GENOMIC DNA]</scope>
    <source>
        <strain evidence="2 3">BRL 01</strain>
    </source>
</reference>
<dbReference type="HOGENOM" id="CLU_020328_0_0_1"/>
<evidence type="ECO:0000313" key="3">
    <source>
        <dbReference type="Proteomes" id="UP000053780"/>
    </source>
</evidence>
<feature type="repeat" description="TPR" evidence="1">
    <location>
        <begin position="220"/>
        <end position="253"/>
    </location>
</feature>
<dbReference type="InterPro" id="IPR019734">
    <property type="entry name" value="TPR_rpt"/>
</dbReference>
<dbReference type="PROSITE" id="PS50005">
    <property type="entry name" value="TPR"/>
    <property type="match status" value="1"/>
</dbReference>
<proteinExistence type="predicted"/>
<dbReference type="Gene3D" id="1.25.40.10">
    <property type="entry name" value="Tetratricopeptide repeat domain"/>
    <property type="match status" value="1"/>
</dbReference>
<sequence>MDFLINIIRLQFDTGYFFGTRNLIEDYLIKNKIDLPRDIRLIYLICNLMNDEKFIKIKENDQKDQNLKNEDIFLKEIMNNSKNYKVFNNGKDKVNILEINEDYFECYNVKDKDFIEEKEYKLLTEQIFESKESIFANLNINNDEYKYEVSQTLNLSNFLSNSPFNVHDNIDRLISDKVFWKNFIEIKVLNSLLDILDTLNMNDKYFLIIQNLEKYTKFEEYYLEKYGYFYYKIKNFDLSVFYYQKLLEINPDNNKIKTKLYEIYIYFGNIDLANKFKTISKLIHYIDDIKNDEKSKNYSIEKCNEYRQVYLKCMKLFDHDINLFLKECYFLVEDFVNNKYIFSSLKKTNIIFRDNTRPKSLHGLNSEEWADVLIDFILAKITLNDFFEVSSLLKKCLACEIFRKKKVYYKFVYLTIKHSIHLNDLSLLQFCFSKVFSTFYDYNWANFYFYLLNFFSDYNSKRSYSNMLRNIRRVFKRNNIFIKKSKNFKFNKLIQVNDDNNFYVSSEIEKQKFNDVITNTSIMNYKRKISKYKSLTLNLLLGSFFTKSISPKSYKLINNIILDENIKNKLIYNLILIITFKCRINENKNEMLKEGLNGLKTLLPLCSNEEYYMVNYNIGVVYHTLGYIGFAEKYYKECLSSNNMELKRLSRLNLLIIYKKNNSVCYRKYYEEDDFC</sequence>
<evidence type="ECO:0000256" key="1">
    <source>
        <dbReference type="PROSITE-ProRule" id="PRU00339"/>
    </source>
</evidence>